<dbReference type="SUPFAM" id="SSF51445">
    <property type="entry name" value="(Trans)glycosidases"/>
    <property type="match status" value="1"/>
</dbReference>
<proteinExistence type="predicted"/>
<dbReference type="Gene3D" id="2.30.30.40">
    <property type="entry name" value="SH3 Domains"/>
    <property type="match status" value="1"/>
</dbReference>
<evidence type="ECO:0000259" key="1">
    <source>
        <dbReference type="Pfam" id="PF08239"/>
    </source>
</evidence>
<dbReference type="Proteomes" id="UP001238540">
    <property type="component" value="Unassembled WGS sequence"/>
</dbReference>
<evidence type="ECO:0000313" key="3">
    <source>
        <dbReference type="EMBL" id="MDN3611531.1"/>
    </source>
</evidence>
<feature type="domain" description="Rv2525c-like glycoside hydrolase-like" evidence="2">
    <location>
        <begin position="22"/>
        <end position="196"/>
    </location>
</feature>
<evidence type="ECO:0000313" key="4">
    <source>
        <dbReference type="Proteomes" id="UP001238540"/>
    </source>
</evidence>
<dbReference type="Gene3D" id="3.20.20.80">
    <property type="entry name" value="Glycosidases"/>
    <property type="match status" value="1"/>
</dbReference>
<dbReference type="RefSeq" id="WP_076588823.1">
    <property type="nucleotide sequence ID" value="NZ_JABEYA020000005.1"/>
</dbReference>
<comment type="caution">
    <text evidence="3">The sequence shown here is derived from an EMBL/GenBank/DDBJ whole genome shotgun (WGS) entry which is preliminary data.</text>
</comment>
<organism evidence="3 4">
    <name type="scientific">Vibrio ostreicida</name>
    <dbReference type="NCBI Taxonomy" id="526588"/>
    <lineage>
        <taxon>Bacteria</taxon>
        <taxon>Pseudomonadati</taxon>
        <taxon>Pseudomonadota</taxon>
        <taxon>Gammaproteobacteria</taxon>
        <taxon>Vibrionales</taxon>
        <taxon>Vibrionaceae</taxon>
        <taxon>Vibrio</taxon>
    </lineage>
</organism>
<keyword evidence="4" id="KW-1185">Reference proteome</keyword>
<dbReference type="InterPro" id="IPR015020">
    <property type="entry name" value="Rv2525c-like_Glyco_Hydro-like"/>
</dbReference>
<dbReference type="Pfam" id="PF08239">
    <property type="entry name" value="SH3_3"/>
    <property type="match status" value="1"/>
</dbReference>
<evidence type="ECO:0000259" key="2">
    <source>
        <dbReference type="Pfam" id="PF08924"/>
    </source>
</evidence>
<feature type="domain" description="SH3b" evidence="1">
    <location>
        <begin position="235"/>
        <end position="283"/>
    </location>
</feature>
<name>A0ABT8BWG9_9VIBR</name>
<dbReference type="EMBL" id="JAUFQC010000027">
    <property type="protein sequence ID" value="MDN3611531.1"/>
    <property type="molecule type" value="Genomic_DNA"/>
</dbReference>
<reference evidence="4" key="1">
    <citation type="journal article" date="2019" name="Int. J. Syst. Evol. Microbiol.">
        <title>The Global Catalogue of Microorganisms (GCM) 10K type strain sequencing project: providing services to taxonomists for standard genome sequencing and annotation.</title>
        <authorList>
            <consortium name="The Broad Institute Genomics Platform"/>
            <consortium name="The Broad Institute Genome Sequencing Center for Infectious Disease"/>
            <person name="Wu L."/>
            <person name="Ma J."/>
        </authorList>
    </citation>
    <scope>NUCLEOTIDE SEQUENCE [LARGE SCALE GENOMIC DNA]</scope>
    <source>
        <strain evidence="4">CECT 7398</strain>
    </source>
</reference>
<dbReference type="InterPro" id="IPR017853">
    <property type="entry name" value="GH"/>
</dbReference>
<sequence>MNIGKMIDASCDTTSYIDAMIKEEITHVGRYYNNGNSETLKTKCLTKVEANALSSAELQLVVVFQKGQKRIDDFDAEKGEKSARQALKCAEEVGQPLGSAIYFSVDYDACLDDVKGGITAYFESVNRLLKGKYKVGVYGSGLVCKTLYDANLCHYRWLSMSEGYCGTQNSDKEGDYDIKQLTLKAAKDIYQVSIDRIGTLKFDYDALHGVGSFQVAPEASNEETVEYLVNTSSGTLNLRELPSMSSKVISRLQRGEQLTPPDGWVYVKTKDGQYGYVSNQFIKCVTLDKD</sequence>
<accession>A0ABT8BWG9</accession>
<protein>
    <submittedName>
        <fullName evidence="3">DUF1906 domain-containing protein</fullName>
    </submittedName>
</protein>
<dbReference type="InterPro" id="IPR003646">
    <property type="entry name" value="SH3-like_bac-type"/>
</dbReference>
<dbReference type="Pfam" id="PF08924">
    <property type="entry name" value="Rv2525c_GlyHyd-like"/>
    <property type="match status" value="1"/>
</dbReference>
<gene>
    <name evidence="3" type="ORF">QWZ16_18185</name>
</gene>